<dbReference type="Gramene" id="OMO87283">
    <property type="protein sequence ID" value="OMO87283"/>
    <property type="gene ID" value="CCACVL1_09148"/>
</dbReference>
<organism evidence="2 3">
    <name type="scientific">Corchorus capsularis</name>
    <name type="common">Jute</name>
    <dbReference type="NCBI Taxonomy" id="210143"/>
    <lineage>
        <taxon>Eukaryota</taxon>
        <taxon>Viridiplantae</taxon>
        <taxon>Streptophyta</taxon>
        <taxon>Embryophyta</taxon>
        <taxon>Tracheophyta</taxon>
        <taxon>Spermatophyta</taxon>
        <taxon>Magnoliopsida</taxon>
        <taxon>eudicotyledons</taxon>
        <taxon>Gunneridae</taxon>
        <taxon>Pentapetalae</taxon>
        <taxon>rosids</taxon>
        <taxon>malvids</taxon>
        <taxon>Malvales</taxon>
        <taxon>Malvaceae</taxon>
        <taxon>Grewioideae</taxon>
        <taxon>Apeibeae</taxon>
        <taxon>Corchorus</taxon>
    </lineage>
</organism>
<dbReference type="OrthoDB" id="10658346at2759"/>
<feature type="transmembrane region" description="Helical" evidence="1">
    <location>
        <begin position="178"/>
        <end position="198"/>
    </location>
</feature>
<sequence>MGFCFNVKVWPPELFAMAADLSDVAYWVQIHNLPREVFSTANVRKIGPKIGESLEIEELMGQSGRNQRFPLMMILFRNVLLEAETPIIVRGRTGVFFGIVVCFTWRRYLLLRMEAGNMEKSDDAMSGLPTLVEQNTVKVLVEIIDGSHKWALPPIRWGKMNINSGFDRVEDSAVTSGILIIVIIIKLLLLPSGLLAPLCSWKFHLFQREAIVAIVKMEMCPAMGWDSHPPSPSCWIVDLQPLLFPCVFFASLETLCIFEFHFYDSLSDAMVFSYPCYLFLAFLSLLFVLNFLFPVAVLCQMYWFLIP</sequence>
<protein>
    <submittedName>
        <fullName evidence="2">Uncharacterized protein</fullName>
    </submittedName>
</protein>
<keyword evidence="1" id="KW-1133">Transmembrane helix</keyword>
<keyword evidence="3" id="KW-1185">Reference proteome</keyword>
<dbReference type="AlphaFoldDB" id="A0A1R3IXJ8"/>
<dbReference type="Proteomes" id="UP000188268">
    <property type="component" value="Unassembled WGS sequence"/>
</dbReference>
<feature type="transmembrane region" description="Helical" evidence="1">
    <location>
        <begin position="242"/>
        <end position="262"/>
    </location>
</feature>
<accession>A0A1R3IXJ8</accession>
<reference evidence="2 3" key="1">
    <citation type="submission" date="2013-09" db="EMBL/GenBank/DDBJ databases">
        <title>Corchorus capsularis genome sequencing.</title>
        <authorList>
            <person name="Alam M."/>
            <person name="Haque M.S."/>
            <person name="Islam M.S."/>
            <person name="Emdad E.M."/>
            <person name="Islam M.M."/>
            <person name="Ahmed B."/>
            <person name="Halim A."/>
            <person name="Hossen Q.M.M."/>
            <person name="Hossain M.Z."/>
            <person name="Ahmed R."/>
            <person name="Khan M.M."/>
            <person name="Islam R."/>
            <person name="Rashid M.M."/>
            <person name="Khan S.A."/>
            <person name="Rahman M.S."/>
            <person name="Alam M."/>
        </authorList>
    </citation>
    <scope>NUCLEOTIDE SEQUENCE [LARGE SCALE GENOMIC DNA]</scope>
    <source>
        <strain evidence="3">cv. CVL-1</strain>
        <tissue evidence="2">Whole seedling</tissue>
    </source>
</reference>
<feature type="transmembrane region" description="Helical" evidence="1">
    <location>
        <begin position="87"/>
        <end position="105"/>
    </location>
</feature>
<keyword evidence="1" id="KW-0472">Membrane</keyword>
<feature type="transmembrane region" description="Helical" evidence="1">
    <location>
        <begin position="274"/>
        <end position="305"/>
    </location>
</feature>
<gene>
    <name evidence="2" type="ORF">CCACVL1_09148</name>
</gene>
<proteinExistence type="predicted"/>
<evidence type="ECO:0000313" key="2">
    <source>
        <dbReference type="EMBL" id="OMO87283.1"/>
    </source>
</evidence>
<evidence type="ECO:0000256" key="1">
    <source>
        <dbReference type="SAM" id="Phobius"/>
    </source>
</evidence>
<evidence type="ECO:0000313" key="3">
    <source>
        <dbReference type="Proteomes" id="UP000188268"/>
    </source>
</evidence>
<dbReference type="EMBL" id="AWWV01009236">
    <property type="protein sequence ID" value="OMO87283.1"/>
    <property type="molecule type" value="Genomic_DNA"/>
</dbReference>
<keyword evidence="1" id="KW-0812">Transmembrane</keyword>
<comment type="caution">
    <text evidence="2">The sequence shown here is derived from an EMBL/GenBank/DDBJ whole genome shotgun (WGS) entry which is preliminary data.</text>
</comment>
<name>A0A1R3IXJ8_COCAP</name>